<keyword evidence="2" id="KW-1185">Reference proteome</keyword>
<accession>A0AAV0Q2G9</accession>
<reference evidence="1" key="1">
    <citation type="submission" date="2022-08" db="EMBL/GenBank/DDBJ databases">
        <authorList>
            <person name="Gutierrez-Valencia J."/>
        </authorList>
    </citation>
    <scope>NUCLEOTIDE SEQUENCE</scope>
</reference>
<organism evidence="1 2">
    <name type="scientific">Linum tenue</name>
    <dbReference type="NCBI Taxonomy" id="586396"/>
    <lineage>
        <taxon>Eukaryota</taxon>
        <taxon>Viridiplantae</taxon>
        <taxon>Streptophyta</taxon>
        <taxon>Embryophyta</taxon>
        <taxon>Tracheophyta</taxon>
        <taxon>Spermatophyta</taxon>
        <taxon>Magnoliopsida</taxon>
        <taxon>eudicotyledons</taxon>
        <taxon>Gunneridae</taxon>
        <taxon>Pentapetalae</taxon>
        <taxon>rosids</taxon>
        <taxon>fabids</taxon>
        <taxon>Malpighiales</taxon>
        <taxon>Linaceae</taxon>
        <taxon>Linum</taxon>
    </lineage>
</organism>
<dbReference type="PANTHER" id="PTHR36051">
    <property type="entry name" value="DYNAMIN"/>
    <property type="match status" value="1"/>
</dbReference>
<proteinExistence type="predicted"/>
<name>A0AAV0Q2G9_9ROSI</name>
<dbReference type="AlphaFoldDB" id="A0AAV0Q2G9"/>
<dbReference type="Proteomes" id="UP001154282">
    <property type="component" value="Unassembled WGS sequence"/>
</dbReference>
<gene>
    <name evidence="1" type="ORF">LITE_LOCUS41250</name>
</gene>
<evidence type="ECO:0000313" key="1">
    <source>
        <dbReference type="EMBL" id="CAI0532684.1"/>
    </source>
</evidence>
<evidence type="ECO:0000313" key="2">
    <source>
        <dbReference type="Proteomes" id="UP001154282"/>
    </source>
</evidence>
<dbReference type="PANTHER" id="PTHR36051:SF2">
    <property type="entry name" value="DYNAMIN"/>
    <property type="match status" value="1"/>
</dbReference>
<comment type="caution">
    <text evidence="1">The sequence shown here is derived from an EMBL/GenBank/DDBJ whole genome shotgun (WGS) entry which is preliminary data.</text>
</comment>
<dbReference type="EMBL" id="CAMGYJ010000009">
    <property type="protein sequence ID" value="CAI0532684.1"/>
    <property type="molecule type" value="Genomic_DNA"/>
</dbReference>
<sequence>MAVSSNERKPFGDGIRWENPFTFKVGQVFTGFGIGCGVGIGHGRPIHLGALPMVNQVLSATRGATDAFSGFSRHVNDALRKVGAKNIEAGVGCGIGFGHGFGVGRSCSVYGVCWTAGIAVKPGVLQRIQVCFLGGISLASGPTSNSPATPITQLGGNFPDLSLQGLPGSGKVNRHSTYTTQASEMGLADSSFSRTEKVLSSFLQNPMLRENDPALKQAAGRLQSENSMLQMVLKHQQIIEELVEENKKLRQILLEDLKVPSSKIQDSYRVQSPCIECFDCRRKQRKRR</sequence>
<protein>
    <submittedName>
        <fullName evidence="1">Uncharacterized protein</fullName>
    </submittedName>
</protein>